<name>A0ABW2ISP1_9GAMM</name>
<dbReference type="InterPro" id="IPR030190">
    <property type="entry name" value="MacA_alpha-hairpin_sf"/>
</dbReference>
<sequence>MSRKISTVLVVAVLAAFMGYAIWKVLFAPSNLPPEGFALGNGRIEADLVDVSTRLAARVSDIMVREGDLVQPGDTLAVMDTAELMAQKRRAEAAVGSAKAAAAVARAGVIQAEAELALSQTNLARSETLFKRAVISREELDIQRTETQVSDSRLVAAHAESLAKQRAVDAEVAAQQEIEARIDDSTLYATQAGRVLYRLAQPGEVLGSGGKVLTLVSLGDVYMEFFLPASAAPKVRLGDEARIVADIMPDMAIPAVVSFVAPEAQFTPKQVETIEERESLMFRVRVRIPQELIMSRLSQVKTGVRGVAWVRLVGSDGTLPDWPEGLTPPVASVLPGPTGSSASAAEVSEEPDK</sequence>
<reference evidence="4" key="1">
    <citation type="journal article" date="2019" name="Int. J. Syst. Evol. Microbiol.">
        <title>The Global Catalogue of Microorganisms (GCM) 10K type strain sequencing project: providing services to taxonomists for standard genome sequencing and annotation.</title>
        <authorList>
            <consortium name="The Broad Institute Genomics Platform"/>
            <consortium name="The Broad Institute Genome Sequencing Center for Infectious Disease"/>
            <person name="Wu L."/>
            <person name="Ma J."/>
        </authorList>
    </citation>
    <scope>NUCLEOTIDE SEQUENCE [LARGE SCALE GENOMIC DNA]</scope>
    <source>
        <strain evidence="4">CCUG 60559</strain>
    </source>
</reference>
<dbReference type="Gene3D" id="2.40.50.100">
    <property type="match status" value="1"/>
</dbReference>
<dbReference type="SUPFAM" id="SSF111369">
    <property type="entry name" value="HlyD-like secretion proteins"/>
    <property type="match status" value="2"/>
</dbReference>
<protein>
    <submittedName>
        <fullName evidence="3">HlyD family secretion protein</fullName>
    </submittedName>
</protein>
<keyword evidence="4" id="KW-1185">Reference proteome</keyword>
<gene>
    <name evidence="3" type="ORF">ACFQQA_05890</name>
</gene>
<feature type="domain" description="Multidrug resistance protein MdtA-like alpha-helical hairpin" evidence="2">
    <location>
        <begin position="103"/>
        <end position="159"/>
    </location>
</feature>
<feature type="region of interest" description="Disordered" evidence="1">
    <location>
        <begin position="324"/>
        <end position="353"/>
    </location>
</feature>
<dbReference type="InterPro" id="IPR058624">
    <property type="entry name" value="MdtA-like_HH"/>
</dbReference>
<dbReference type="Gene3D" id="6.10.140.1990">
    <property type="match status" value="1"/>
</dbReference>
<evidence type="ECO:0000313" key="3">
    <source>
        <dbReference type="EMBL" id="MFC7294250.1"/>
    </source>
</evidence>
<evidence type="ECO:0000256" key="1">
    <source>
        <dbReference type="SAM" id="MobiDB-lite"/>
    </source>
</evidence>
<dbReference type="PANTHER" id="PTHR30438:SF2">
    <property type="entry name" value="MEMBRANE PROTEIN"/>
    <property type="match status" value="1"/>
</dbReference>
<evidence type="ECO:0000259" key="2">
    <source>
        <dbReference type="Pfam" id="PF25876"/>
    </source>
</evidence>
<dbReference type="PANTHER" id="PTHR30438">
    <property type="entry name" value="36 KDA ANTIGEN-RELATED"/>
    <property type="match status" value="1"/>
</dbReference>
<dbReference type="RefSeq" id="WP_100688001.1">
    <property type="nucleotide sequence ID" value="NZ_JBHTBD010000001.1"/>
</dbReference>
<evidence type="ECO:0000313" key="4">
    <source>
        <dbReference type="Proteomes" id="UP001596506"/>
    </source>
</evidence>
<dbReference type="Proteomes" id="UP001596506">
    <property type="component" value="Unassembled WGS sequence"/>
</dbReference>
<comment type="caution">
    <text evidence="3">The sequence shown here is derived from an EMBL/GenBank/DDBJ whole genome shotgun (WGS) entry which is preliminary data.</text>
</comment>
<proteinExistence type="predicted"/>
<accession>A0ABW2ISP1</accession>
<dbReference type="Pfam" id="PF25876">
    <property type="entry name" value="HH_MFP_RND"/>
    <property type="match status" value="1"/>
</dbReference>
<dbReference type="Gene3D" id="2.40.30.170">
    <property type="match status" value="1"/>
</dbReference>
<organism evidence="3 4">
    <name type="scientific">Marinobacter aromaticivorans</name>
    <dbReference type="NCBI Taxonomy" id="1494078"/>
    <lineage>
        <taxon>Bacteria</taxon>
        <taxon>Pseudomonadati</taxon>
        <taxon>Pseudomonadota</taxon>
        <taxon>Gammaproteobacteria</taxon>
        <taxon>Pseudomonadales</taxon>
        <taxon>Marinobacteraceae</taxon>
        <taxon>Marinobacter</taxon>
    </lineage>
</organism>
<dbReference type="EMBL" id="JBHTBD010000001">
    <property type="protein sequence ID" value="MFC7294250.1"/>
    <property type="molecule type" value="Genomic_DNA"/>
</dbReference>